<dbReference type="InterPro" id="IPR016181">
    <property type="entry name" value="Acyl_CoA_acyltransferase"/>
</dbReference>
<dbReference type="Gene3D" id="3.40.630.30">
    <property type="match status" value="1"/>
</dbReference>
<reference evidence="4 5" key="1">
    <citation type="submission" date="2016-02" db="EMBL/GenBank/DDBJ databases">
        <title>Genome sequencing of a beta-galactosidase producing bacteria Rhizobium sp. 59.</title>
        <authorList>
            <person name="Wang D."/>
            <person name="Kot W."/>
            <person name="Qin Y."/>
            <person name="Hansen L."/>
            <person name="Naqvi K."/>
            <person name="Rensing C."/>
        </authorList>
    </citation>
    <scope>NUCLEOTIDE SEQUENCE [LARGE SCALE GENOMIC DNA]</scope>
    <source>
        <strain evidence="4 5">59</strain>
    </source>
</reference>
<evidence type="ECO:0000256" key="2">
    <source>
        <dbReference type="ARBA" id="ARBA00023315"/>
    </source>
</evidence>
<keyword evidence="5" id="KW-1185">Reference proteome</keyword>
<feature type="domain" description="N-acetyltransferase" evidence="3">
    <location>
        <begin position="11"/>
        <end position="165"/>
    </location>
</feature>
<dbReference type="InterPro" id="IPR050680">
    <property type="entry name" value="YpeA/RimI_acetyltransf"/>
</dbReference>
<dbReference type="RefSeq" id="WP_071834862.1">
    <property type="nucleotide sequence ID" value="NZ_LSRP01000117.1"/>
</dbReference>
<dbReference type="PANTHER" id="PTHR43420:SF12">
    <property type="entry name" value="N-ACETYLTRANSFERASE DOMAIN-CONTAINING PROTEIN"/>
    <property type="match status" value="1"/>
</dbReference>
<dbReference type="PROSITE" id="PS51186">
    <property type="entry name" value="GNAT"/>
    <property type="match status" value="1"/>
</dbReference>
<accession>A0A657LMP6</accession>
<dbReference type="CDD" id="cd04301">
    <property type="entry name" value="NAT_SF"/>
    <property type="match status" value="1"/>
</dbReference>
<evidence type="ECO:0000313" key="4">
    <source>
        <dbReference type="EMBL" id="OJF92426.1"/>
    </source>
</evidence>
<proteinExistence type="predicted"/>
<dbReference type="AlphaFoldDB" id="A0A657LMP6"/>
<evidence type="ECO:0000256" key="1">
    <source>
        <dbReference type="ARBA" id="ARBA00022679"/>
    </source>
</evidence>
<dbReference type="Pfam" id="PF00583">
    <property type="entry name" value="Acetyltransf_1"/>
    <property type="match status" value="1"/>
</dbReference>
<keyword evidence="1 4" id="KW-0808">Transferase</keyword>
<comment type="caution">
    <text evidence="4">The sequence shown here is derived from an EMBL/GenBank/DDBJ whole genome shotgun (WGS) entry which is preliminary data.</text>
</comment>
<keyword evidence="2" id="KW-0012">Acyltransferase</keyword>
<dbReference type="InterPro" id="IPR000182">
    <property type="entry name" value="GNAT_dom"/>
</dbReference>
<dbReference type="Proteomes" id="UP000182661">
    <property type="component" value="Unassembled WGS sequence"/>
</dbReference>
<gene>
    <name evidence="4" type="ORF">AX760_22665</name>
</gene>
<dbReference type="SUPFAM" id="SSF55729">
    <property type="entry name" value="Acyl-CoA N-acyltransferases (Nat)"/>
    <property type="match status" value="1"/>
</dbReference>
<sequence>MEGGIPGTPELALRPMRDVEFAAYLAYFVPDYAAEMATNYGLSAAQALTRASAEVADDLRGGPRTEGEVLLCLVDERDTLLGYLWYRPDIAQRSAFISDFHILPAHQGKGFGKTALGLIEARLAAEGLTEIRLRVAADNVRARHVYETSGFRTTGFNMSKRIGEV</sequence>
<organism evidence="4 5">
    <name type="scientific">Pararhizobium antarcticum</name>
    <dbReference type="NCBI Taxonomy" id="1798805"/>
    <lineage>
        <taxon>Bacteria</taxon>
        <taxon>Pseudomonadati</taxon>
        <taxon>Pseudomonadota</taxon>
        <taxon>Alphaproteobacteria</taxon>
        <taxon>Hyphomicrobiales</taxon>
        <taxon>Rhizobiaceae</taxon>
        <taxon>Rhizobium/Agrobacterium group</taxon>
        <taxon>Pararhizobium</taxon>
    </lineage>
</organism>
<name>A0A657LMP6_9HYPH</name>
<dbReference type="GO" id="GO:0016747">
    <property type="term" value="F:acyltransferase activity, transferring groups other than amino-acyl groups"/>
    <property type="evidence" value="ECO:0007669"/>
    <property type="project" value="InterPro"/>
</dbReference>
<evidence type="ECO:0000259" key="3">
    <source>
        <dbReference type="PROSITE" id="PS51186"/>
    </source>
</evidence>
<protein>
    <submittedName>
        <fullName evidence="4">Acetyltransferase</fullName>
    </submittedName>
</protein>
<dbReference type="EMBL" id="LSRP01000117">
    <property type="protein sequence ID" value="OJF92426.1"/>
    <property type="molecule type" value="Genomic_DNA"/>
</dbReference>
<evidence type="ECO:0000313" key="5">
    <source>
        <dbReference type="Proteomes" id="UP000182661"/>
    </source>
</evidence>
<dbReference type="PANTHER" id="PTHR43420">
    <property type="entry name" value="ACETYLTRANSFERASE"/>
    <property type="match status" value="1"/>
</dbReference>